<dbReference type="RefSeq" id="WP_121191922.1">
    <property type="nucleotide sequence ID" value="NZ_RBWV01000009.1"/>
</dbReference>
<protein>
    <submittedName>
        <fullName evidence="2">Uncharacterized protein</fullName>
    </submittedName>
</protein>
<reference evidence="2 3" key="1">
    <citation type="submission" date="2018-10" db="EMBL/GenBank/DDBJ databases">
        <title>Genomic Encyclopedia of Archaeal and Bacterial Type Strains, Phase II (KMG-II): from individual species to whole genera.</title>
        <authorList>
            <person name="Goeker M."/>
        </authorList>
    </citation>
    <scope>NUCLEOTIDE SEQUENCE [LARGE SCALE GENOMIC DNA]</scope>
    <source>
        <strain evidence="2 3">RP-AC37</strain>
    </source>
</reference>
<name>A0A420XTN6_9ACTN</name>
<keyword evidence="3" id="KW-1185">Reference proteome</keyword>
<dbReference type="InParanoid" id="A0A420XTN6"/>
<feature type="compositionally biased region" description="Basic and acidic residues" evidence="1">
    <location>
        <begin position="1"/>
        <end position="11"/>
    </location>
</feature>
<dbReference type="EMBL" id="RBWV01000009">
    <property type="protein sequence ID" value="RKS80203.1"/>
    <property type="molecule type" value="Genomic_DNA"/>
</dbReference>
<evidence type="ECO:0000313" key="3">
    <source>
        <dbReference type="Proteomes" id="UP000281955"/>
    </source>
</evidence>
<sequence>MTTEPAADRRPYTVPTGTPPGARREVLLAVVDVLAPLLDSAWVDEPPAARVDEQAAPSLALVRSLAAEQVQEGRLPRSDEPHLGVDLDPSDQAQRRMFAEIAVLGAGEAYTAGEDLLVAVSDDGEELRVELTPAEWSEVTGRLGEAALTPAP</sequence>
<accession>A0A420XTN6</accession>
<feature type="region of interest" description="Disordered" evidence="1">
    <location>
        <begin position="1"/>
        <end position="21"/>
    </location>
</feature>
<comment type="caution">
    <text evidence="2">The sequence shown here is derived from an EMBL/GenBank/DDBJ whole genome shotgun (WGS) entry which is preliminary data.</text>
</comment>
<proteinExistence type="predicted"/>
<evidence type="ECO:0000313" key="2">
    <source>
        <dbReference type="EMBL" id="RKS80203.1"/>
    </source>
</evidence>
<dbReference type="AlphaFoldDB" id="A0A420XTN6"/>
<evidence type="ECO:0000256" key="1">
    <source>
        <dbReference type="SAM" id="MobiDB-lite"/>
    </source>
</evidence>
<organism evidence="2 3">
    <name type="scientific">Motilibacter peucedani</name>
    <dbReference type="NCBI Taxonomy" id="598650"/>
    <lineage>
        <taxon>Bacteria</taxon>
        <taxon>Bacillati</taxon>
        <taxon>Actinomycetota</taxon>
        <taxon>Actinomycetes</taxon>
        <taxon>Motilibacterales</taxon>
        <taxon>Motilibacteraceae</taxon>
        <taxon>Motilibacter</taxon>
    </lineage>
</organism>
<dbReference type="Proteomes" id="UP000281955">
    <property type="component" value="Unassembled WGS sequence"/>
</dbReference>
<gene>
    <name evidence="2" type="ORF">CLV35_0625</name>
</gene>